<organism evidence="2">
    <name type="scientific">Timema bartmani</name>
    <dbReference type="NCBI Taxonomy" id="61472"/>
    <lineage>
        <taxon>Eukaryota</taxon>
        <taxon>Metazoa</taxon>
        <taxon>Ecdysozoa</taxon>
        <taxon>Arthropoda</taxon>
        <taxon>Hexapoda</taxon>
        <taxon>Insecta</taxon>
        <taxon>Pterygota</taxon>
        <taxon>Neoptera</taxon>
        <taxon>Polyneoptera</taxon>
        <taxon>Phasmatodea</taxon>
        <taxon>Timematodea</taxon>
        <taxon>Timematoidea</taxon>
        <taxon>Timematidae</taxon>
        <taxon>Timema</taxon>
    </lineage>
</organism>
<dbReference type="AlphaFoldDB" id="A0A7R9EQ62"/>
<gene>
    <name evidence="2" type="ORF">TBIB3V08_LOCUS625</name>
</gene>
<reference evidence="2" key="1">
    <citation type="submission" date="2020-11" db="EMBL/GenBank/DDBJ databases">
        <authorList>
            <person name="Tran Van P."/>
        </authorList>
    </citation>
    <scope>NUCLEOTIDE SEQUENCE</scope>
</reference>
<dbReference type="EMBL" id="OD564361">
    <property type="protein sequence ID" value="CAD7438028.1"/>
    <property type="molecule type" value="Genomic_DNA"/>
</dbReference>
<evidence type="ECO:0000313" key="2">
    <source>
        <dbReference type="EMBL" id="CAD7438028.1"/>
    </source>
</evidence>
<name>A0A7R9EQ62_9NEOP</name>
<proteinExistence type="predicted"/>
<evidence type="ECO:0000256" key="1">
    <source>
        <dbReference type="SAM" id="MobiDB-lite"/>
    </source>
</evidence>
<accession>A0A7R9EQ62</accession>
<feature type="region of interest" description="Disordered" evidence="1">
    <location>
        <begin position="39"/>
        <end position="64"/>
    </location>
</feature>
<sequence length="64" mass="7034">MKILLGNNNSDSTEERGVPPADTFLQFAGYGRKLKPNAATLSRKFGPNATTLKTSTSEKYKKNE</sequence>
<protein>
    <submittedName>
        <fullName evidence="2">Uncharacterized protein</fullName>
    </submittedName>
</protein>